<keyword evidence="9" id="KW-1185">Reference proteome</keyword>
<name>A0A286U8G4_9AGAM</name>
<dbReference type="InterPro" id="IPR037151">
    <property type="entry name" value="AlkB-like_sf"/>
</dbReference>
<evidence type="ECO:0000256" key="1">
    <source>
        <dbReference type="ARBA" id="ARBA00007879"/>
    </source>
</evidence>
<evidence type="ECO:0000313" key="8">
    <source>
        <dbReference type="EMBL" id="PAV15871.1"/>
    </source>
</evidence>
<dbReference type="EMBL" id="NBII01000009">
    <property type="protein sequence ID" value="PAV15871.1"/>
    <property type="molecule type" value="Genomic_DNA"/>
</dbReference>
<dbReference type="GO" id="GO:0051213">
    <property type="term" value="F:dioxygenase activity"/>
    <property type="evidence" value="ECO:0007669"/>
    <property type="project" value="UniProtKB-KW"/>
</dbReference>
<dbReference type="Pfam" id="PF13532">
    <property type="entry name" value="2OG-FeII_Oxy_2"/>
    <property type="match status" value="1"/>
</dbReference>
<accession>A0A286U8G4</accession>
<dbReference type="GO" id="GO:0005634">
    <property type="term" value="C:nucleus"/>
    <property type="evidence" value="ECO:0007669"/>
    <property type="project" value="TreeGrafter"/>
</dbReference>
<dbReference type="AlphaFoldDB" id="A0A286U8G4"/>
<dbReference type="InterPro" id="IPR032862">
    <property type="entry name" value="ALKBH6"/>
</dbReference>
<evidence type="ECO:0000256" key="3">
    <source>
        <dbReference type="ARBA" id="ARBA00022964"/>
    </source>
</evidence>
<comment type="similarity">
    <text evidence="1">Belongs to the alkB family.</text>
</comment>
<feature type="domain" description="Alpha-ketoglutarate-dependent dioxygenase AlkB-like" evidence="7">
    <location>
        <begin position="76"/>
        <end position="242"/>
    </location>
</feature>
<keyword evidence="2" id="KW-0479">Metal-binding</keyword>
<dbReference type="PANTHER" id="PTHR46030:SF1">
    <property type="entry name" value="ALPHA-KETOGLUTARATE-DEPENDENT DIOXYGENASE ALKB HOMOLOG 6"/>
    <property type="match status" value="1"/>
</dbReference>
<dbReference type="OrthoDB" id="412814at2759"/>
<dbReference type="InParanoid" id="A0A286U8G4"/>
<keyword evidence="3" id="KW-0223">Dioxygenase</keyword>
<gene>
    <name evidence="8" type="ORF">PNOK_0872900</name>
</gene>
<comment type="caution">
    <text evidence="8">The sequence shown here is derived from an EMBL/GenBank/DDBJ whole genome shotgun (WGS) entry which is preliminary data.</text>
</comment>
<dbReference type="GO" id="GO:0046872">
    <property type="term" value="F:metal ion binding"/>
    <property type="evidence" value="ECO:0007669"/>
    <property type="project" value="UniProtKB-KW"/>
</dbReference>
<dbReference type="Proteomes" id="UP000217199">
    <property type="component" value="Unassembled WGS sequence"/>
</dbReference>
<feature type="compositionally biased region" description="Basic and acidic residues" evidence="6">
    <location>
        <begin position="163"/>
        <end position="190"/>
    </location>
</feature>
<organism evidence="8 9">
    <name type="scientific">Pyrrhoderma noxium</name>
    <dbReference type="NCBI Taxonomy" id="2282107"/>
    <lineage>
        <taxon>Eukaryota</taxon>
        <taxon>Fungi</taxon>
        <taxon>Dikarya</taxon>
        <taxon>Basidiomycota</taxon>
        <taxon>Agaricomycotina</taxon>
        <taxon>Agaricomycetes</taxon>
        <taxon>Hymenochaetales</taxon>
        <taxon>Hymenochaetaceae</taxon>
        <taxon>Pyrrhoderma</taxon>
    </lineage>
</organism>
<feature type="region of interest" description="Disordered" evidence="6">
    <location>
        <begin position="155"/>
        <end position="197"/>
    </location>
</feature>
<evidence type="ECO:0000313" key="9">
    <source>
        <dbReference type="Proteomes" id="UP000217199"/>
    </source>
</evidence>
<dbReference type="SUPFAM" id="SSF51197">
    <property type="entry name" value="Clavaminate synthase-like"/>
    <property type="match status" value="1"/>
</dbReference>
<dbReference type="PANTHER" id="PTHR46030">
    <property type="entry name" value="ALPHA-KETOGLUTARATE-DEPENDENT DIOXYGENASE ALKB HOMOLOG 6"/>
    <property type="match status" value="1"/>
</dbReference>
<dbReference type="STRING" id="2282107.A0A286U8G4"/>
<keyword evidence="5" id="KW-0408">Iron</keyword>
<protein>
    <recommendedName>
        <fullName evidence="7">Alpha-ketoglutarate-dependent dioxygenase AlkB-like domain-containing protein</fullName>
    </recommendedName>
</protein>
<evidence type="ECO:0000259" key="7">
    <source>
        <dbReference type="Pfam" id="PF13532"/>
    </source>
</evidence>
<evidence type="ECO:0000256" key="6">
    <source>
        <dbReference type="SAM" id="MobiDB-lite"/>
    </source>
</evidence>
<evidence type="ECO:0000256" key="4">
    <source>
        <dbReference type="ARBA" id="ARBA00023002"/>
    </source>
</evidence>
<reference evidence="8 9" key="1">
    <citation type="journal article" date="2017" name="Mol. Ecol.">
        <title>Comparative and population genomic landscape of Phellinus noxius: A hypervariable fungus causing root rot in trees.</title>
        <authorList>
            <person name="Chung C.L."/>
            <person name="Lee T.J."/>
            <person name="Akiba M."/>
            <person name="Lee H.H."/>
            <person name="Kuo T.H."/>
            <person name="Liu D."/>
            <person name="Ke H.M."/>
            <person name="Yokoi T."/>
            <person name="Roa M.B."/>
            <person name="Lu M.J."/>
            <person name="Chang Y.Y."/>
            <person name="Ann P.J."/>
            <person name="Tsai J.N."/>
            <person name="Chen C.Y."/>
            <person name="Tzean S.S."/>
            <person name="Ota Y."/>
            <person name="Hattori T."/>
            <person name="Sahashi N."/>
            <person name="Liou R.F."/>
            <person name="Kikuchi T."/>
            <person name="Tsai I.J."/>
        </authorList>
    </citation>
    <scope>NUCLEOTIDE SEQUENCE [LARGE SCALE GENOMIC DNA]</scope>
    <source>
        <strain evidence="8 9">FFPRI411160</strain>
    </source>
</reference>
<evidence type="ECO:0000256" key="2">
    <source>
        <dbReference type="ARBA" id="ARBA00022723"/>
    </source>
</evidence>
<dbReference type="InterPro" id="IPR027450">
    <property type="entry name" value="AlkB-like"/>
</dbReference>
<evidence type="ECO:0000256" key="5">
    <source>
        <dbReference type="ARBA" id="ARBA00023004"/>
    </source>
</evidence>
<dbReference type="Gene3D" id="2.60.120.590">
    <property type="entry name" value="Alpha-ketoglutarate-dependent dioxygenase AlkB-like"/>
    <property type="match status" value="1"/>
</dbReference>
<keyword evidence="4" id="KW-0560">Oxidoreductase</keyword>
<proteinExistence type="inferred from homology"/>
<sequence length="331" mass="37536">MLSCFVLGGRILNTTNPTNGHKDFQVSSYYIPNFISIEEEEYLIRQINHAPKPKWKNLANRRLQVWGGDLTSSGKLLAQPLPDFLTKYPDIIGRLVSTGAFVKSKNKAPNHVIINEYHPNQGIMPHEDGPAYYPLVATISLGSHTVFHYYQYKSSETDDGEAEDQKQRQGQEQEREQEQEQGKGKETVMDKHKHKNRGRVIDTSKPILSLLLEPRSLVITTGQLYSEHLHGIDETEEDMFVPHPIFERELKEKTGGGEEEGDDDVKAGCACTCEEVGLCAGVYVANWRMVKDEGMVKVLRDGGTLRRETRVSLTCRDVENVLNRNLKSIRR</sequence>